<protein>
    <recommendedName>
        <fullName evidence="3">DUF5642 domain-containing protein</fullName>
    </recommendedName>
</protein>
<name>A0A7I9VB53_9ACTN</name>
<evidence type="ECO:0000313" key="1">
    <source>
        <dbReference type="EMBL" id="GEE02596.1"/>
    </source>
</evidence>
<dbReference type="EMBL" id="BJOV01000005">
    <property type="protein sequence ID" value="GEE02596.1"/>
    <property type="molecule type" value="Genomic_DNA"/>
</dbReference>
<dbReference type="AlphaFoldDB" id="A0A7I9VB53"/>
<comment type="caution">
    <text evidence="1">The sequence shown here is derived from an EMBL/GenBank/DDBJ whole genome shotgun (WGS) entry which is preliminary data.</text>
</comment>
<keyword evidence="2" id="KW-1185">Reference proteome</keyword>
<gene>
    <name evidence="1" type="ORF">nbrc107696_30420</name>
</gene>
<dbReference type="RefSeq" id="WP_161896256.1">
    <property type="nucleotide sequence ID" value="NZ_BJOV01000005.1"/>
</dbReference>
<organism evidence="1 2">
    <name type="scientific">Gordonia spumicola</name>
    <dbReference type="NCBI Taxonomy" id="589161"/>
    <lineage>
        <taxon>Bacteria</taxon>
        <taxon>Bacillati</taxon>
        <taxon>Actinomycetota</taxon>
        <taxon>Actinomycetes</taxon>
        <taxon>Mycobacteriales</taxon>
        <taxon>Gordoniaceae</taxon>
        <taxon>Gordonia</taxon>
    </lineage>
</organism>
<dbReference type="OrthoDB" id="4376402at2"/>
<sequence length="198" mass="20260">MAVAVAVLSVVTACSVDGDAVREPDLSGRLIAGSSFPYGPGTAVPAVALPGAISDVTFRPLRSANTPSDCTPAAIDTDGAEAIVGPGGPAGGTLTVLLARTTDSFDDFRARQCASFVVGGTVGTTITTRTTDDDGRIVNERDLSANGTTYAHVYELVRQEGSVRLYVQNRYGAATLSDAERAATRTLFADAAARAFGG</sequence>
<proteinExistence type="predicted"/>
<evidence type="ECO:0000313" key="2">
    <source>
        <dbReference type="Proteomes" id="UP000444960"/>
    </source>
</evidence>
<reference evidence="2" key="1">
    <citation type="submission" date="2019-06" db="EMBL/GenBank/DDBJ databases">
        <title>Gordonia isolated from sludge of a wastewater treatment plant.</title>
        <authorList>
            <person name="Tamura T."/>
            <person name="Aoyama K."/>
            <person name="Kang Y."/>
            <person name="Saito S."/>
            <person name="Akiyama N."/>
            <person name="Yazawa K."/>
            <person name="Gonoi T."/>
            <person name="Mikami Y."/>
        </authorList>
    </citation>
    <scope>NUCLEOTIDE SEQUENCE [LARGE SCALE GENOMIC DNA]</scope>
    <source>
        <strain evidence="2">NBRC 107696</strain>
    </source>
</reference>
<dbReference type="Proteomes" id="UP000444960">
    <property type="component" value="Unassembled WGS sequence"/>
</dbReference>
<accession>A0A7I9VB53</accession>
<evidence type="ECO:0008006" key="3">
    <source>
        <dbReference type="Google" id="ProtNLM"/>
    </source>
</evidence>